<dbReference type="InterPro" id="IPR029063">
    <property type="entry name" value="SAM-dependent_MTases_sf"/>
</dbReference>
<name>A0ABS4TII3_9PSEU</name>
<organism evidence="2 3">
    <name type="scientific">Kibdelosporangium banguiense</name>
    <dbReference type="NCBI Taxonomy" id="1365924"/>
    <lineage>
        <taxon>Bacteria</taxon>
        <taxon>Bacillati</taxon>
        <taxon>Actinomycetota</taxon>
        <taxon>Actinomycetes</taxon>
        <taxon>Pseudonocardiales</taxon>
        <taxon>Pseudonocardiaceae</taxon>
        <taxon>Kibdelosporangium</taxon>
    </lineage>
</organism>
<dbReference type="EMBL" id="JAGINW010000001">
    <property type="protein sequence ID" value="MBP2323825.1"/>
    <property type="molecule type" value="Genomic_DNA"/>
</dbReference>
<dbReference type="InterPro" id="IPR013216">
    <property type="entry name" value="Methyltransf_11"/>
</dbReference>
<keyword evidence="2" id="KW-0489">Methyltransferase</keyword>
<keyword evidence="2" id="KW-0808">Transferase</keyword>
<evidence type="ECO:0000259" key="1">
    <source>
        <dbReference type="Pfam" id="PF08241"/>
    </source>
</evidence>
<proteinExistence type="predicted"/>
<feature type="domain" description="Methyltransferase type 11" evidence="1">
    <location>
        <begin position="68"/>
        <end position="162"/>
    </location>
</feature>
<dbReference type="Proteomes" id="UP001519332">
    <property type="component" value="Unassembled WGS sequence"/>
</dbReference>
<dbReference type="CDD" id="cd02440">
    <property type="entry name" value="AdoMet_MTases"/>
    <property type="match status" value="1"/>
</dbReference>
<dbReference type="Pfam" id="PF08241">
    <property type="entry name" value="Methyltransf_11"/>
    <property type="match status" value="1"/>
</dbReference>
<accession>A0ABS4TII3</accession>
<dbReference type="GO" id="GO:0008168">
    <property type="term" value="F:methyltransferase activity"/>
    <property type="evidence" value="ECO:0007669"/>
    <property type="project" value="UniProtKB-KW"/>
</dbReference>
<reference evidence="2 3" key="1">
    <citation type="submission" date="2021-03" db="EMBL/GenBank/DDBJ databases">
        <title>Sequencing the genomes of 1000 actinobacteria strains.</title>
        <authorList>
            <person name="Klenk H.-P."/>
        </authorList>
    </citation>
    <scope>NUCLEOTIDE SEQUENCE [LARGE SCALE GENOMIC DNA]</scope>
    <source>
        <strain evidence="2 3">DSM 46670</strain>
    </source>
</reference>
<dbReference type="PANTHER" id="PTHR42912:SF93">
    <property type="entry name" value="N6-ADENOSINE-METHYLTRANSFERASE TMT1A"/>
    <property type="match status" value="1"/>
</dbReference>
<gene>
    <name evidence="2" type="ORF">JOF56_004210</name>
</gene>
<dbReference type="SUPFAM" id="SSF53335">
    <property type="entry name" value="S-adenosyl-L-methionine-dependent methyltransferases"/>
    <property type="match status" value="1"/>
</dbReference>
<evidence type="ECO:0000313" key="3">
    <source>
        <dbReference type="Proteomes" id="UP001519332"/>
    </source>
</evidence>
<dbReference type="Gene3D" id="3.40.50.150">
    <property type="entry name" value="Vaccinia Virus protein VP39"/>
    <property type="match status" value="1"/>
</dbReference>
<dbReference type="GO" id="GO:0032259">
    <property type="term" value="P:methylation"/>
    <property type="evidence" value="ECO:0007669"/>
    <property type="project" value="UniProtKB-KW"/>
</dbReference>
<dbReference type="PANTHER" id="PTHR42912">
    <property type="entry name" value="METHYLTRANSFERASE"/>
    <property type="match status" value="1"/>
</dbReference>
<evidence type="ECO:0000313" key="2">
    <source>
        <dbReference type="EMBL" id="MBP2323825.1"/>
    </source>
</evidence>
<keyword evidence="3" id="KW-1185">Reference proteome</keyword>
<dbReference type="InterPro" id="IPR050508">
    <property type="entry name" value="Methyltransf_Superfamily"/>
</dbReference>
<comment type="caution">
    <text evidence="2">The sequence shown here is derived from an EMBL/GenBank/DDBJ whole genome shotgun (WGS) entry which is preliminary data.</text>
</comment>
<sequence length="259" mass="28542">MSLTWLPGLVSRAREALLSSVRPDDVVPSPNIWHWPEIYETENRAQDADGEIWRVLAERCDWTGRDVLDLGCGDGFHLPRFAETARSVVGVEPHQPLVRRARGRVSDLPAVEVVGGSAQQIPVADASIDVVHARTAYFFGPGCEPGLEEVDRVLRPGGVLAIVDLDGGTPPYGGWLRADLPKYDPVKIEKFFAEAGFDSRAVATRWRFEDRESLEAVLRIEFSAPVARRAVAEVTGLSIPVGYRVRTRSKPTGLVHGDR</sequence>
<protein>
    <submittedName>
        <fullName evidence="2">SAM-dependent methyltransferase</fullName>
    </submittedName>
</protein>